<dbReference type="InterPro" id="IPR013783">
    <property type="entry name" value="Ig-like_fold"/>
</dbReference>
<dbReference type="PANTHER" id="PTHR46580">
    <property type="entry name" value="SENSOR KINASE-RELATED"/>
    <property type="match status" value="1"/>
</dbReference>
<keyword evidence="2" id="KW-0472">Membrane</keyword>
<proteinExistence type="predicted"/>
<dbReference type="RefSeq" id="WP_074654345.1">
    <property type="nucleotide sequence ID" value="NZ_FNSD01000001.1"/>
</dbReference>
<keyword evidence="2" id="KW-0812">Transmembrane</keyword>
<feature type="transmembrane region" description="Helical" evidence="2">
    <location>
        <begin position="905"/>
        <end position="923"/>
    </location>
</feature>
<evidence type="ECO:0000313" key="5">
    <source>
        <dbReference type="EMBL" id="SEC03781.1"/>
    </source>
</evidence>
<dbReference type="Pfam" id="PF16640">
    <property type="entry name" value="Big_3_5"/>
    <property type="match status" value="2"/>
</dbReference>
<dbReference type="Pfam" id="PF13517">
    <property type="entry name" value="FG-GAP_3"/>
    <property type="match status" value="3"/>
</dbReference>
<protein>
    <submittedName>
        <fullName evidence="5">FG-GAP repeat-containing protein</fullName>
    </submittedName>
</protein>
<dbReference type="Gene3D" id="2.30.30.100">
    <property type="match status" value="6"/>
</dbReference>
<feature type="signal peptide" evidence="3">
    <location>
        <begin position="1"/>
        <end position="43"/>
    </location>
</feature>
<dbReference type="Proteomes" id="UP000182409">
    <property type="component" value="Unassembled WGS sequence"/>
</dbReference>
<name>A0A1H4P8K0_9BACT</name>
<dbReference type="SUPFAM" id="SSF69318">
    <property type="entry name" value="Integrin alpha N-terminal domain"/>
    <property type="match status" value="1"/>
</dbReference>
<dbReference type="EMBL" id="FNSD01000001">
    <property type="protein sequence ID" value="SEC03781.1"/>
    <property type="molecule type" value="Genomic_DNA"/>
</dbReference>
<evidence type="ECO:0000256" key="1">
    <source>
        <dbReference type="ARBA" id="ARBA00022729"/>
    </source>
</evidence>
<keyword evidence="2" id="KW-1133">Transmembrane helix</keyword>
<feature type="chain" id="PRO_5010360826" evidence="3">
    <location>
        <begin position="44"/>
        <end position="963"/>
    </location>
</feature>
<evidence type="ECO:0000259" key="4">
    <source>
        <dbReference type="Pfam" id="PF16640"/>
    </source>
</evidence>
<feature type="domain" description="Bacterial Ig-like" evidence="4">
    <location>
        <begin position="59"/>
        <end position="150"/>
    </location>
</feature>
<evidence type="ECO:0000313" key="6">
    <source>
        <dbReference type="Proteomes" id="UP000182409"/>
    </source>
</evidence>
<gene>
    <name evidence="5" type="ORF">SAMN05443244_2488</name>
</gene>
<organism evidence="5 6">
    <name type="scientific">Terriglobus roseus</name>
    <dbReference type="NCBI Taxonomy" id="392734"/>
    <lineage>
        <taxon>Bacteria</taxon>
        <taxon>Pseudomonadati</taxon>
        <taxon>Acidobacteriota</taxon>
        <taxon>Terriglobia</taxon>
        <taxon>Terriglobales</taxon>
        <taxon>Acidobacteriaceae</taxon>
        <taxon>Terriglobus</taxon>
    </lineage>
</organism>
<sequence>MTSHLPLPAARVRSTVLRLALRRIAIHSVAVTLSVLSCAVAFAANATTTSLAARSAESPTASVASGTVVTLTATVLAGSTPVTTGQVKFCDAAGASCVDNYLLGSAQLTSSGVANVRLRPSSGAHTYRAVFVGTAANNASVSSIANLQVTGVQATSTSLTQTGVAGNYTLAATVAGTGSANAPTGIVSFRDATNNNAVLATAPLGSASLAQAFATQVVYAAGTSPIASVTADFNNDGFSDVAIVNNRDNSVGILLGNGDGTFSAQIPYATGAGPSYVAVGDFNSDGNTDLTVVNSGSTTVSVLIGRGDGTFLAQATYATGNMPVFVTTADVDNDGILDLLVSNSLGSSVSVFLGKGDGTFNAQTAFPSGLGSLSIAIADFNADGITDLAVTNYLSNTVSVLIGKGAGAFSAPATYPVDSGPTPIIAADFNRDGIVDLAVTNYTANTLSILAGKGDGTFNTQVTYPTGTQPYAIAPADYNGDGIVDLAVANYVSDNVGLFFGKGDGTFATQVTYATGDGPTPVSTADFNGDGIADLVAGNYHANTLSILLGQLSTTATASAGGISPAGAGTHMVNASYGGDAIYAASTSNSVPLTAQSVVTALTASASPAVSKYGQQVVLTAVLSPYAAQSLSTDGELVTFGNGAQPLGTATLANGTATLNLTALPVGASSISASYPGDANFLASNSTSVSHTVSQPISSLSVAAQSLPLGTASAALTAQLTYSGTVAPSAPVSFTIDAGAAVTAACTGAASPLVCTASYPTGSLAAGAHTVSVSQSAAGVYAAASASAALTVVASDFTFTASGTTSQTITGGGTANFSFALSPGAIAYPGNISFAVTGLATGMTYTLAPTSVAMAAGPQTVSLAVQTVKLTSQADSAPVWMRRSGVAMASFLLPFCFLHRRRRNVRLLMLLCCGVLFTSALTGCGSGTPATVPSTSVTSTITVTATAAGYAIPHSSTVTLIVQ</sequence>
<evidence type="ECO:0000256" key="2">
    <source>
        <dbReference type="SAM" id="Phobius"/>
    </source>
</evidence>
<dbReference type="InterPro" id="IPR028994">
    <property type="entry name" value="Integrin_alpha_N"/>
</dbReference>
<keyword evidence="1 3" id="KW-0732">Signal</keyword>
<feature type="domain" description="Bacterial Ig-like" evidence="4">
    <location>
        <begin position="605"/>
        <end position="694"/>
    </location>
</feature>
<dbReference type="AlphaFoldDB" id="A0A1H4P8K0"/>
<dbReference type="InterPro" id="IPR032109">
    <property type="entry name" value="Big_3_5"/>
</dbReference>
<reference evidence="5 6" key="1">
    <citation type="submission" date="2016-10" db="EMBL/GenBank/DDBJ databases">
        <authorList>
            <person name="de Groot N.N."/>
        </authorList>
    </citation>
    <scope>NUCLEOTIDE SEQUENCE [LARGE SCALE GENOMIC DNA]</scope>
    <source>
        <strain evidence="5 6">AB35.6</strain>
    </source>
</reference>
<dbReference type="OrthoDB" id="102721at2"/>
<accession>A0A1H4P8K0</accession>
<dbReference type="Gene3D" id="2.60.40.10">
    <property type="entry name" value="Immunoglobulins"/>
    <property type="match status" value="2"/>
</dbReference>
<dbReference type="InterPro" id="IPR013517">
    <property type="entry name" value="FG-GAP"/>
</dbReference>
<dbReference type="Pfam" id="PF01839">
    <property type="entry name" value="FG-GAP"/>
    <property type="match status" value="1"/>
</dbReference>
<evidence type="ECO:0000256" key="3">
    <source>
        <dbReference type="SAM" id="SignalP"/>
    </source>
</evidence>